<evidence type="ECO:0000313" key="3">
    <source>
        <dbReference type="EMBL" id="ODQ68486.1"/>
    </source>
</evidence>
<evidence type="ECO:0000256" key="1">
    <source>
        <dbReference type="SAM" id="MobiDB-lite"/>
    </source>
</evidence>
<reference evidence="3 4" key="1">
    <citation type="journal article" date="2016" name="Proc. Natl. Acad. Sci. U.S.A.">
        <title>Comparative genomics of biotechnologically important yeasts.</title>
        <authorList>
            <person name="Riley R."/>
            <person name="Haridas S."/>
            <person name="Wolfe K.H."/>
            <person name="Lopes M.R."/>
            <person name="Hittinger C.T."/>
            <person name="Goeker M."/>
            <person name="Salamov A.A."/>
            <person name="Wisecaver J.H."/>
            <person name="Long T.M."/>
            <person name="Calvey C.H."/>
            <person name="Aerts A.L."/>
            <person name="Barry K.W."/>
            <person name="Choi C."/>
            <person name="Clum A."/>
            <person name="Coughlan A.Y."/>
            <person name="Deshpande S."/>
            <person name="Douglass A.P."/>
            <person name="Hanson S.J."/>
            <person name="Klenk H.-P."/>
            <person name="LaButti K.M."/>
            <person name="Lapidus A."/>
            <person name="Lindquist E.A."/>
            <person name="Lipzen A.M."/>
            <person name="Meier-Kolthoff J.P."/>
            <person name="Ohm R.A."/>
            <person name="Otillar R.P."/>
            <person name="Pangilinan J.L."/>
            <person name="Peng Y."/>
            <person name="Rokas A."/>
            <person name="Rosa C.A."/>
            <person name="Scheuner C."/>
            <person name="Sibirny A.A."/>
            <person name="Slot J.C."/>
            <person name="Stielow J.B."/>
            <person name="Sun H."/>
            <person name="Kurtzman C.P."/>
            <person name="Blackwell M."/>
            <person name="Grigoriev I.V."/>
            <person name="Jeffries T.W."/>
        </authorList>
    </citation>
    <scope>NUCLEOTIDE SEQUENCE [LARGE SCALE GENOMIC DNA]</scope>
    <source>
        <strain evidence="3 4">DSM 6958</strain>
    </source>
</reference>
<feature type="domain" description="Transcriptional regulatory protein RXT2 N-terminal" evidence="2">
    <location>
        <begin position="36"/>
        <end position="171"/>
    </location>
</feature>
<feature type="region of interest" description="Disordered" evidence="1">
    <location>
        <begin position="88"/>
        <end position="107"/>
    </location>
</feature>
<evidence type="ECO:0000259" key="2">
    <source>
        <dbReference type="Pfam" id="PF08595"/>
    </source>
</evidence>
<dbReference type="InterPro" id="IPR013904">
    <property type="entry name" value="RXT2_N"/>
</dbReference>
<dbReference type="PANTHER" id="PTHR28232">
    <property type="entry name" value="TRANSCRIPTIONAL REGULATORY PROTEIN RXT2"/>
    <property type="match status" value="1"/>
</dbReference>
<dbReference type="InterPro" id="IPR039602">
    <property type="entry name" value="Rxt2"/>
</dbReference>
<feature type="compositionally biased region" description="Low complexity" evidence="1">
    <location>
        <begin position="200"/>
        <end position="211"/>
    </location>
</feature>
<name>A0A1E3PST6_9ASCO</name>
<dbReference type="STRING" id="857566.A0A1E3PST6"/>
<dbReference type="PANTHER" id="PTHR28232:SF1">
    <property type="entry name" value="TRANSCRIPTIONAL REGULATORY PROTEIN RXT2"/>
    <property type="match status" value="1"/>
</dbReference>
<dbReference type="GO" id="GO:0033698">
    <property type="term" value="C:Rpd3L complex"/>
    <property type="evidence" value="ECO:0007669"/>
    <property type="project" value="TreeGrafter"/>
</dbReference>
<keyword evidence="4" id="KW-1185">Reference proteome</keyword>
<dbReference type="AlphaFoldDB" id="A0A1E3PST6"/>
<dbReference type="Proteomes" id="UP000095009">
    <property type="component" value="Unassembled WGS sequence"/>
</dbReference>
<dbReference type="OrthoDB" id="2405722at2759"/>
<dbReference type="EMBL" id="KV454406">
    <property type="protein sequence ID" value="ODQ68486.1"/>
    <property type="molecule type" value="Genomic_DNA"/>
</dbReference>
<feature type="compositionally biased region" description="Acidic residues" evidence="1">
    <location>
        <begin position="97"/>
        <end position="106"/>
    </location>
</feature>
<feature type="region of interest" description="Disordered" evidence="1">
    <location>
        <begin position="197"/>
        <end position="217"/>
    </location>
</feature>
<accession>A0A1E3PST6</accession>
<dbReference type="Pfam" id="PF08595">
    <property type="entry name" value="RXT2_N"/>
    <property type="match status" value="1"/>
</dbReference>
<organism evidence="3 4">
    <name type="scientific">Nadsonia fulvescens var. elongata DSM 6958</name>
    <dbReference type="NCBI Taxonomy" id="857566"/>
    <lineage>
        <taxon>Eukaryota</taxon>
        <taxon>Fungi</taxon>
        <taxon>Dikarya</taxon>
        <taxon>Ascomycota</taxon>
        <taxon>Saccharomycotina</taxon>
        <taxon>Dipodascomycetes</taxon>
        <taxon>Dipodascales</taxon>
        <taxon>Dipodascales incertae sedis</taxon>
        <taxon>Nadsonia</taxon>
    </lineage>
</organism>
<sequence length="333" mass="37478">MLDRKSLETISRLKEALNKSSTTLGANEGSIDNIVSNRGNKLKRSAADVYEGKLNSPLLDRHNIEEIEYSGVRRSIIYKKSKLGVPISTGYTKNDNSESESEDDDPYSGVKIEEILAPIGHPSELPTHPALSHTFTNKTISSLSKRALDVICHEQKHVIQFARLMSVFLGDDPSYILANKLNLPEYDHHWVPEDEEGLISTSSNNSSGSNTAIKEKEDLNFNQPSRRITRNASSQEIDSFFALPQINIDRDFGISAEAAEDTRQLTQIALQRSEEFIRCMTNVRMGLLRAERCKNFVYRWCKEMAEGDTEGQDDNYDDGSNEDTPEADIDDDR</sequence>
<evidence type="ECO:0000313" key="4">
    <source>
        <dbReference type="Proteomes" id="UP000095009"/>
    </source>
</evidence>
<gene>
    <name evidence="3" type="ORF">NADFUDRAFT_49125</name>
</gene>
<protein>
    <recommendedName>
        <fullName evidence="2">Transcriptional regulatory protein RXT2 N-terminal domain-containing protein</fullName>
    </recommendedName>
</protein>
<feature type="region of interest" description="Disordered" evidence="1">
    <location>
        <begin position="307"/>
        <end position="333"/>
    </location>
</feature>
<proteinExistence type="predicted"/>
<dbReference type="GO" id="GO:0005829">
    <property type="term" value="C:cytosol"/>
    <property type="evidence" value="ECO:0007669"/>
    <property type="project" value="TreeGrafter"/>
</dbReference>